<dbReference type="InterPro" id="IPR017923">
    <property type="entry name" value="TFIIS_N"/>
</dbReference>
<comment type="caution">
    <text evidence="4">The sequence shown here is derived from an EMBL/GenBank/DDBJ whole genome shotgun (WGS) entry which is preliminary data.</text>
</comment>
<feature type="compositionally biased region" description="Low complexity" evidence="2">
    <location>
        <begin position="168"/>
        <end position="191"/>
    </location>
</feature>
<feature type="compositionally biased region" description="Basic and acidic residues" evidence="2">
    <location>
        <begin position="144"/>
        <end position="165"/>
    </location>
</feature>
<dbReference type="EMBL" id="JAUCMV010000004">
    <property type="protein sequence ID" value="KAK0404522.1"/>
    <property type="molecule type" value="Genomic_DNA"/>
</dbReference>
<dbReference type="PROSITE" id="PS51319">
    <property type="entry name" value="TFIIS_N"/>
    <property type="match status" value="1"/>
</dbReference>
<evidence type="ECO:0000256" key="2">
    <source>
        <dbReference type="SAM" id="MobiDB-lite"/>
    </source>
</evidence>
<dbReference type="Pfam" id="PF06881">
    <property type="entry name" value="Elongin_A"/>
    <property type="match status" value="1"/>
</dbReference>
<dbReference type="Proteomes" id="UP001175271">
    <property type="component" value="Unassembled WGS sequence"/>
</dbReference>
<feature type="region of interest" description="Disordered" evidence="2">
    <location>
        <begin position="144"/>
        <end position="233"/>
    </location>
</feature>
<dbReference type="Gene3D" id="6.10.250.3180">
    <property type="match status" value="1"/>
</dbReference>
<proteinExistence type="predicted"/>
<comment type="subcellular location">
    <subcellularLocation>
        <location evidence="1">Nucleus</location>
    </subcellularLocation>
</comment>
<feature type="region of interest" description="Disordered" evidence="2">
    <location>
        <begin position="1"/>
        <end position="20"/>
    </location>
</feature>
<dbReference type="PANTHER" id="PTHR15141">
    <property type="entry name" value="TRANSCRIPTION ELONGATION FACTOR B POLYPEPTIDE 3"/>
    <property type="match status" value="1"/>
</dbReference>
<dbReference type="InterPro" id="IPR051870">
    <property type="entry name" value="Elongin-A_domain"/>
</dbReference>
<evidence type="ECO:0000259" key="3">
    <source>
        <dbReference type="PROSITE" id="PS51319"/>
    </source>
</evidence>
<accession>A0AA39LP46</accession>
<protein>
    <recommendedName>
        <fullName evidence="3">TFIIS N-terminal domain-containing protein</fullName>
    </recommendedName>
</protein>
<keyword evidence="1" id="KW-0539">Nucleus</keyword>
<gene>
    <name evidence="4" type="ORF">QR680_017488</name>
</gene>
<dbReference type="PANTHER" id="PTHR15141:SF76">
    <property type="entry name" value="TRANSCRIPTION ELONGATION FACTOR B POLYPEPTIDE 3"/>
    <property type="match status" value="1"/>
</dbReference>
<dbReference type="Gene3D" id="1.20.930.10">
    <property type="entry name" value="Conserved domain common to transcription factors TFIIS, elongin A, CRSP70"/>
    <property type="match status" value="1"/>
</dbReference>
<evidence type="ECO:0000313" key="4">
    <source>
        <dbReference type="EMBL" id="KAK0404522.1"/>
    </source>
</evidence>
<sequence>MATSSKRGEEAENKTHRDERLNALLPFPASSPLLETLPGGSVAVVQSMCPRIPRVEAVMSELEESRLIQKIQKYSDYLLSGDEERFEYAFGRLESVPITVDRLQRTGVGRIVSKFMEHEEFGDRAVALVKKWRSIAEDEQRLVEDRTKVDGSGDDFGRSSRERRSPSKSRSSTPSSRHASPNPDRSPSPVIVKKKKPRREPLVADNEESGRPSCSSSLIPKQNTKPKPVAREQPQDSFAAMLATANDVKESRTKKHRVEKLSQKPFLSRTWGAKAEPQTLKVDDTDMFKARKDTRKVYAGRRKAILSAEVPRLESLCINVLLMHLNDIEAMNGTPYDLVKPVLEKCTPEQLLHIEAYNEYLLEDTDELWARICDKKYPNEETYKCETWRDFYLRKQRESEEKLRRLASRIGTGKTATISGRTAMQLDAPTAPREVRKRALAFGTSQVTVALPSAIEVSKSRREIFNSGSKSSFQQLPAVIRAAKHSTVGAKTEKRVAAPPPAAGKRGALMAKTLKMMKNRKR</sequence>
<dbReference type="InterPro" id="IPR035441">
    <property type="entry name" value="TFIIS/LEDGF_dom_sf"/>
</dbReference>
<dbReference type="GO" id="GO:0006368">
    <property type="term" value="P:transcription elongation by RNA polymerase II"/>
    <property type="evidence" value="ECO:0007669"/>
    <property type="project" value="InterPro"/>
</dbReference>
<name>A0AA39LP46_9BILA</name>
<feature type="compositionally biased region" description="Polar residues" evidence="2">
    <location>
        <begin position="212"/>
        <end position="225"/>
    </location>
</feature>
<reference evidence="4" key="1">
    <citation type="submission" date="2023-06" db="EMBL/GenBank/DDBJ databases">
        <title>Genomic analysis of the entomopathogenic nematode Steinernema hermaphroditum.</title>
        <authorList>
            <person name="Schwarz E.M."/>
            <person name="Heppert J.K."/>
            <person name="Baniya A."/>
            <person name="Schwartz H.T."/>
            <person name="Tan C.-H."/>
            <person name="Antoshechkin I."/>
            <person name="Sternberg P.W."/>
            <person name="Goodrich-Blair H."/>
            <person name="Dillman A.R."/>
        </authorList>
    </citation>
    <scope>NUCLEOTIDE SEQUENCE</scope>
    <source>
        <strain evidence="4">PS9179</strain>
        <tissue evidence="4">Whole animal</tissue>
    </source>
</reference>
<evidence type="ECO:0000256" key="1">
    <source>
        <dbReference type="PROSITE-ProRule" id="PRU00649"/>
    </source>
</evidence>
<evidence type="ECO:0000313" key="5">
    <source>
        <dbReference type="Proteomes" id="UP001175271"/>
    </source>
</evidence>
<dbReference type="InterPro" id="IPR010684">
    <property type="entry name" value="RNA_pol_II_trans_fac_SIII_A"/>
</dbReference>
<organism evidence="4 5">
    <name type="scientific">Steinernema hermaphroditum</name>
    <dbReference type="NCBI Taxonomy" id="289476"/>
    <lineage>
        <taxon>Eukaryota</taxon>
        <taxon>Metazoa</taxon>
        <taxon>Ecdysozoa</taxon>
        <taxon>Nematoda</taxon>
        <taxon>Chromadorea</taxon>
        <taxon>Rhabditida</taxon>
        <taxon>Tylenchina</taxon>
        <taxon>Panagrolaimomorpha</taxon>
        <taxon>Strongyloidoidea</taxon>
        <taxon>Steinernematidae</taxon>
        <taxon>Steinernema</taxon>
    </lineage>
</organism>
<dbReference type="AlphaFoldDB" id="A0AA39LP46"/>
<dbReference type="Pfam" id="PF08711">
    <property type="entry name" value="Med26"/>
    <property type="match status" value="1"/>
</dbReference>
<feature type="domain" description="TFIIS N-terminal" evidence="3">
    <location>
        <begin position="66"/>
        <end position="139"/>
    </location>
</feature>
<dbReference type="GO" id="GO:0070449">
    <property type="term" value="C:elongin complex"/>
    <property type="evidence" value="ECO:0007669"/>
    <property type="project" value="InterPro"/>
</dbReference>
<keyword evidence="5" id="KW-1185">Reference proteome</keyword>
<dbReference type="SUPFAM" id="SSF47676">
    <property type="entry name" value="Conserved domain common to transcription factors TFIIS, elongin A, CRSP70"/>
    <property type="match status" value="1"/>
</dbReference>